<evidence type="ECO:0000313" key="1">
    <source>
        <dbReference type="EMBL" id="KAH9715247.1"/>
    </source>
</evidence>
<protein>
    <submittedName>
        <fullName evidence="1">Formamidopyrimidine-DNA glycosylase</fullName>
    </submittedName>
</protein>
<organism evidence="1 2">
    <name type="scientific">Citrus sinensis</name>
    <name type="common">Sweet orange</name>
    <name type="synonym">Citrus aurantium var. sinensis</name>
    <dbReference type="NCBI Taxonomy" id="2711"/>
    <lineage>
        <taxon>Eukaryota</taxon>
        <taxon>Viridiplantae</taxon>
        <taxon>Streptophyta</taxon>
        <taxon>Embryophyta</taxon>
        <taxon>Tracheophyta</taxon>
        <taxon>Spermatophyta</taxon>
        <taxon>Magnoliopsida</taxon>
        <taxon>eudicotyledons</taxon>
        <taxon>Gunneridae</taxon>
        <taxon>Pentapetalae</taxon>
        <taxon>rosids</taxon>
        <taxon>malvids</taxon>
        <taxon>Sapindales</taxon>
        <taxon>Rutaceae</taxon>
        <taxon>Aurantioideae</taxon>
        <taxon>Citrus</taxon>
    </lineage>
</organism>
<name>A0ACB8JD89_CITSI</name>
<dbReference type="Proteomes" id="UP000829398">
    <property type="component" value="Chromosome 7"/>
</dbReference>
<keyword evidence="2" id="KW-1185">Reference proteome</keyword>
<evidence type="ECO:0000313" key="2">
    <source>
        <dbReference type="Proteomes" id="UP000829398"/>
    </source>
</evidence>
<dbReference type="EMBL" id="CM039176">
    <property type="protein sequence ID" value="KAH9715247.1"/>
    <property type="molecule type" value="Genomic_DNA"/>
</dbReference>
<reference evidence="2" key="1">
    <citation type="journal article" date="2023" name="Hortic. Res.">
        <title>A chromosome-level phased genome enabling allele-level studies in sweet orange: a case study on citrus Huanglongbing tolerance.</title>
        <authorList>
            <person name="Wu B."/>
            <person name="Yu Q."/>
            <person name="Deng Z."/>
            <person name="Duan Y."/>
            <person name="Luo F."/>
            <person name="Gmitter F. Jr."/>
        </authorList>
    </citation>
    <scope>NUCLEOTIDE SEQUENCE [LARGE SCALE GENOMIC DNA]</scope>
    <source>
        <strain evidence="2">cv. Valencia</strain>
    </source>
</reference>
<comment type="caution">
    <text evidence="1">The sequence shown here is derived from an EMBL/GenBank/DDBJ whole genome shotgun (WGS) entry which is preliminary data.</text>
</comment>
<accession>A0ACB8JD89</accession>
<sequence length="368" mass="40247">MPELPEVEAARRAIEEHCIGKKIVKSIIADDNKVIDGVSASDFEASVLGKTILSAHRKGKNLWLRLDSPPFPSFQFGMTGAIYIKGVAVTQYKRSAVKDTDEWPSKYSKFFVELDDGLELSFTDKRRFAKVRLLNDPTSVPPISELGPDALLEPMTSYISGIGNWIADEVLYQAKIHPLQTAASLSKKSCATLLKCIKEVIEKALEVGADSSQFPRKKIDFITAGGRTTAYVPELQKLNGVQAAKAVGKPRKQVPKGEDSKDDDKYNSGDESESDGEEIAENVKSKKRQKLGGQVKQPSSRKRKSKESDTEDDDGGNDDDGSGSDDNAEEAPKTKSGKVTKNKQAKAVTTSKEKVISQKVKPSKKKAK</sequence>
<proteinExistence type="predicted"/>
<gene>
    <name evidence="1" type="ORF">KPL71_020991</name>
</gene>